<dbReference type="SUPFAM" id="SSF103378">
    <property type="entry name" value="2-methylcitrate dehydratase PrpD"/>
    <property type="match status" value="1"/>
</dbReference>
<evidence type="ECO:0000313" key="4">
    <source>
        <dbReference type="EMBL" id="MBB6261940.1"/>
    </source>
</evidence>
<dbReference type="InterPro" id="IPR045336">
    <property type="entry name" value="MmgE_PrpD_N"/>
</dbReference>
<evidence type="ECO:0000259" key="3">
    <source>
        <dbReference type="Pfam" id="PF19305"/>
    </source>
</evidence>
<dbReference type="PANTHER" id="PTHR16943:SF8">
    <property type="entry name" value="2-METHYLCITRATE DEHYDRATASE"/>
    <property type="match status" value="1"/>
</dbReference>
<dbReference type="InterPro" id="IPR042188">
    <property type="entry name" value="MmgE/PrpD_sf_2"/>
</dbReference>
<dbReference type="Proteomes" id="UP000555393">
    <property type="component" value="Unassembled WGS sequence"/>
</dbReference>
<dbReference type="Pfam" id="PF03972">
    <property type="entry name" value="MmgE_PrpD_N"/>
    <property type="match status" value="1"/>
</dbReference>
<accession>A0A841LYL4</accession>
<evidence type="ECO:0000313" key="5">
    <source>
        <dbReference type="Proteomes" id="UP000555393"/>
    </source>
</evidence>
<dbReference type="EMBL" id="JACIIU010000014">
    <property type="protein sequence ID" value="MBB6261940.1"/>
    <property type="molecule type" value="Genomic_DNA"/>
</dbReference>
<comment type="caution">
    <text evidence="4">The sequence shown here is derived from an EMBL/GenBank/DDBJ whole genome shotgun (WGS) entry which is preliminary data.</text>
</comment>
<gene>
    <name evidence="4" type="ORF">FHS77_002507</name>
</gene>
<dbReference type="InterPro" id="IPR005656">
    <property type="entry name" value="MmgE_PrpD"/>
</dbReference>
<dbReference type="GO" id="GO:0016829">
    <property type="term" value="F:lyase activity"/>
    <property type="evidence" value="ECO:0007669"/>
    <property type="project" value="InterPro"/>
</dbReference>
<protein>
    <submittedName>
        <fullName evidence="4">2-methylcitrate dehydratase PrpD</fullName>
    </submittedName>
</protein>
<proteinExistence type="inferred from homology"/>
<dbReference type="AlphaFoldDB" id="A0A841LYL4"/>
<dbReference type="InterPro" id="IPR045337">
    <property type="entry name" value="MmgE_PrpD_C"/>
</dbReference>
<dbReference type="Gene3D" id="1.10.4100.10">
    <property type="entry name" value="2-methylcitrate dehydratase PrpD"/>
    <property type="match status" value="1"/>
</dbReference>
<dbReference type="PANTHER" id="PTHR16943">
    <property type="entry name" value="2-METHYLCITRATE DEHYDRATASE-RELATED"/>
    <property type="match status" value="1"/>
</dbReference>
<evidence type="ECO:0000256" key="1">
    <source>
        <dbReference type="ARBA" id="ARBA00006174"/>
    </source>
</evidence>
<evidence type="ECO:0000259" key="2">
    <source>
        <dbReference type="Pfam" id="PF03972"/>
    </source>
</evidence>
<dbReference type="InterPro" id="IPR036148">
    <property type="entry name" value="MmgE/PrpD_sf"/>
</dbReference>
<dbReference type="RefSeq" id="WP_184223773.1">
    <property type="nucleotide sequence ID" value="NZ_JACIIU010000014.1"/>
</dbReference>
<sequence>MTQSDKNREHFYINRMSAYAANALSDTLPDHVAEKAKYHILDTFCAMITGARLTVGEMALSYSKTLSQSADKAAGIVASDSFLHPADAALVNGIMAHANETDDSHPAAIGHPGCAIVPAALAAAETNASSGSDFLKAVVLGYDYYARMNIALGSNHIYARGHGPYSIGGAWGAAAAAGALYKIDAERMAYVFSNVAHQTGGIAVWMRDKDHMEKAFHFAGLPARNGVSAAAMIAHGFSGTDDVIEGRGNFMDAYSDNPDRDILIGELGTRFEVMLTNIKKWCVGSPIQSALDSLEYLMENEVVHLGNIEKLTIELPSHVVDVVEDRGVPDINCKHCLALMLVDGRFGFHASHDYARLQDPAILAMKNKMSLLPSAELADALPIRQAIVTAVLSDGRTVSRRTYAVKGVVENPMDRNDVIRKAQDLLSPLLKQETDKFIETVLNIETLSDIRALRTVLQKQD</sequence>
<dbReference type="InterPro" id="IPR042183">
    <property type="entry name" value="MmgE/PrpD_sf_1"/>
</dbReference>
<feature type="domain" description="MmgE/PrpD C-terminal" evidence="3">
    <location>
        <begin position="284"/>
        <end position="443"/>
    </location>
</feature>
<dbReference type="Gene3D" id="3.30.1330.120">
    <property type="entry name" value="2-methylcitrate dehydratase PrpD"/>
    <property type="match status" value="1"/>
</dbReference>
<organism evidence="4 5">
    <name type="scientific">Paenochrobactrum gallinarii</name>
    <dbReference type="NCBI Taxonomy" id="643673"/>
    <lineage>
        <taxon>Bacteria</taxon>
        <taxon>Pseudomonadati</taxon>
        <taxon>Pseudomonadota</taxon>
        <taxon>Alphaproteobacteria</taxon>
        <taxon>Hyphomicrobiales</taxon>
        <taxon>Brucellaceae</taxon>
        <taxon>Paenochrobactrum</taxon>
    </lineage>
</organism>
<keyword evidence="5" id="KW-1185">Reference proteome</keyword>
<comment type="similarity">
    <text evidence="1">Belongs to the PrpD family.</text>
</comment>
<reference evidence="4 5" key="1">
    <citation type="submission" date="2020-08" db="EMBL/GenBank/DDBJ databases">
        <title>Genomic Encyclopedia of Type Strains, Phase IV (KMG-IV): sequencing the most valuable type-strain genomes for metagenomic binning, comparative biology and taxonomic classification.</title>
        <authorList>
            <person name="Goeker M."/>
        </authorList>
    </citation>
    <scope>NUCLEOTIDE SEQUENCE [LARGE SCALE GENOMIC DNA]</scope>
    <source>
        <strain evidence="4 5">DSM 22336</strain>
    </source>
</reference>
<name>A0A841LYL4_9HYPH</name>
<dbReference type="Pfam" id="PF19305">
    <property type="entry name" value="MmgE_PrpD_C"/>
    <property type="match status" value="1"/>
</dbReference>
<feature type="domain" description="MmgE/PrpD N-terminal" evidence="2">
    <location>
        <begin position="15"/>
        <end position="259"/>
    </location>
</feature>